<dbReference type="InterPro" id="IPR018222">
    <property type="entry name" value="Nuclear_transport_factor_2_euk"/>
</dbReference>
<dbReference type="GO" id="GO:1990904">
    <property type="term" value="C:ribonucleoprotein complex"/>
    <property type="evidence" value="ECO:0007669"/>
    <property type="project" value="TreeGrafter"/>
</dbReference>
<evidence type="ECO:0000313" key="8">
    <source>
        <dbReference type="WBParaSite" id="nRc.2.0.1.t18141-RA"/>
    </source>
</evidence>
<feature type="domain" description="RRM" evidence="5">
    <location>
        <begin position="560"/>
        <end position="637"/>
    </location>
</feature>
<dbReference type="PROSITE" id="PS50102">
    <property type="entry name" value="RRM"/>
    <property type="match status" value="1"/>
</dbReference>
<dbReference type="InterPro" id="IPR012677">
    <property type="entry name" value="Nucleotide-bd_a/b_plait_sf"/>
</dbReference>
<evidence type="ECO:0000256" key="2">
    <source>
        <dbReference type="ARBA" id="ARBA00022884"/>
    </source>
</evidence>
<feature type="region of interest" description="Disordered" evidence="4">
    <location>
        <begin position="657"/>
        <end position="700"/>
    </location>
</feature>
<dbReference type="InterPro" id="IPR032710">
    <property type="entry name" value="NTF2-like_dom_sf"/>
</dbReference>
<keyword evidence="2 3" id="KW-0694">RNA-binding</keyword>
<dbReference type="GO" id="GO:0005829">
    <property type="term" value="C:cytosol"/>
    <property type="evidence" value="ECO:0007669"/>
    <property type="project" value="TreeGrafter"/>
</dbReference>
<evidence type="ECO:0000256" key="1">
    <source>
        <dbReference type="ARBA" id="ARBA00004210"/>
    </source>
</evidence>
<dbReference type="CDD" id="cd00590">
    <property type="entry name" value="RRM_SF"/>
    <property type="match status" value="1"/>
</dbReference>
<dbReference type="Pfam" id="PF02136">
    <property type="entry name" value="NTF2"/>
    <property type="match status" value="1"/>
</dbReference>
<keyword evidence="7" id="KW-1185">Reference proteome</keyword>
<dbReference type="InterPro" id="IPR002075">
    <property type="entry name" value="NTF2_dom"/>
</dbReference>
<dbReference type="SUPFAM" id="SSF54427">
    <property type="entry name" value="NTF2-like"/>
    <property type="match status" value="1"/>
</dbReference>
<accession>A0A915IWH6</accession>
<feature type="domain" description="NTF2" evidence="6">
    <location>
        <begin position="67"/>
        <end position="179"/>
    </location>
</feature>
<dbReference type="AlphaFoldDB" id="A0A915IWH6"/>
<feature type="region of interest" description="Disordered" evidence="4">
    <location>
        <begin position="1"/>
        <end position="23"/>
    </location>
</feature>
<proteinExistence type="predicted"/>
<dbReference type="SUPFAM" id="SSF54928">
    <property type="entry name" value="RNA-binding domain, RBD"/>
    <property type="match status" value="1"/>
</dbReference>
<evidence type="ECO:0000259" key="6">
    <source>
        <dbReference type="PROSITE" id="PS50177"/>
    </source>
</evidence>
<dbReference type="InterPro" id="IPR039539">
    <property type="entry name" value="Ras_GTPase_bind_prot"/>
</dbReference>
<dbReference type="Gene3D" id="3.10.450.50">
    <property type="match status" value="1"/>
</dbReference>
<dbReference type="Gene3D" id="3.30.70.330">
    <property type="match status" value="1"/>
</dbReference>
<feature type="compositionally biased region" description="Polar residues" evidence="4">
    <location>
        <begin position="665"/>
        <end position="678"/>
    </location>
</feature>
<evidence type="ECO:0000256" key="4">
    <source>
        <dbReference type="SAM" id="MobiDB-lite"/>
    </source>
</evidence>
<evidence type="ECO:0000259" key="5">
    <source>
        <dbReference type="PROSITE" id="PS50102"/>
    </source>
</evidence>
<dbReference type="GO" id="GO:0010494">
    <property type="term" value="C:cytoplasmic stress granule"/>
    <property type="evidence" value="ECO:0007669"/>
    <property type="project" value="UniProtKB-SubCell"/>
</dbReference>
<dbReference type="PROSITE" id="PS50177">
    <property type="entry name" value="NTF2_DOMAIN"/>
    <property type="match status" value="1"/>
</dbReference>
<dbReference type="Proteomes" id="UP000887565">
    <property type="component" value="Unplaced"/>
</dbReference>
<dbReference type="Pfam" id="PF00076">
    <property type="entry name" value="RRM_1"/>
    <property type="match status" value="1"/>
</dbReference>
<dbReference type="PANTHER" id="PTHR10693">
    <property type="entry name" value="RAS GTPASE-ACTIVATING PROTEIN-BINDING PROTEIN"/>
    <property type="match status" value="1"/>
</dbReference>
<protein>
    <submittedName>
        <fullName evidence="8">Uncharacterized protein</fullName>
    </submittedName>
</protein>
<dbReference type="SMART" id="SM00360">
    <property type="entry name" value="RRM"/>
    <property type="match status" value="1"/>
</dbReference>
<sequence length="700" mass="77334">MVVASSTSVPPSSSSATPTPNTVAASVSVNGKPHVDDDKLATTAANLAAATVDQTILTTTQEENDLIGREFVRQYFTIFGTKPEAFHRFYNNDSQLIVNGSVYTGTTSIKSYVSGLNLHDCHTRIYQIAVTKPEAHSILVQILGEMSINRGVLRRFAQNVILSSFVKRKLYVAYDNFQYIDRAFSQICVSYGVETIEPYSENTSGVGDTKIGEDFRSVNESIEKSKITSSNPVVAASSSIMDAKAPPFIPSAQLNAPDQLQQQHQISSPSDNEEIGESIISDQKLTENGCSYIPASKMSPTLASESMISQHMAYPYPSKHCKLAFAVLITVIAKYEKERWVFVLRRRYLRFKQEFNIDESKLQPSGFNNLSYAGVAANSRLTAAAAANFTPMPSIPYGALNIQSQSTLVGVTPHGTPYLNQHNQIPHMAFVQENLALARISGCQVLFLNHQYDRNQQRLVSVIDIQRPKVKGIDLHDVNGVPIINSNSQMSVAAMNNGPCSATMYAPGGDVYSSGVMNNHRRNQGNMNYTNQKFERYRPSSFSNGRNASPRAGDSADPELQIFVRSIPRPDMRKELIDYFSQYGNVINVVIVAKDSPHNNYFAFITYENIASAKKALLYRDHVLDGNIRLEIEQRKHRSRFNNNYGGGGMMNDGHRMPQHGQHFSVGSGTKSYSNPRNVNPGRFNVSFSSMPHGGGSTGR</sequence>
<evidence type="ECO:0000313" key="7">
    <source>
        <dbReference type="Proteomes" id="UP000887565"/>
    </source>
</evidence>
<evidence type="ECO:0000256" key="3">
    <source>
        <dbReference type="PROSITE-ProRule" id="PRU00176"/>
    </source>
</evidence>
<dbReference type="GO" id="GO:0003729">
    <property type="term" value="F:mRNA binding"/>
    <property type="evidence" value="ECO:0007669"/>
    <property type="project" value="TreeGrafter"/>
</dbReference>
<dbReference type="InterPro" id="IPR035979">
    <property type="entry name" value="RBD_domain_sf"/>
</dbReference>
<dbReference type="PANTHER" id="PTHR10693:SF20">
    <property type="entry name" value="AT27578P"/>
    <property type="match status" value="1"/>
</dbReference>
<dbReference type="InterPro" id="IPR000504">
    <property type="entry name" value="RRM_dom"/>
</dbReference>
<organism evidence="7 8">
    <name type="scientific">Romanomermis culicivorax</name>
    <name type="common">Nematode worm</name>
    <dbReference type="NCBI Taxonomy" id="13658"/>
    <lineage>
        <taxon>Eukaryota</taxon>
        <taxon>Metazoa</taxon>
        <taxon>Ecdysozoa</taxon>
        <taxon>Nematoda</taxon>
        <taxon>Enoplea</taxon>
        <taxon>Dorylaimia</taxon>
        <taxon>Mermithida</taxon>
        <taxon>Mermithoidea</taxon>
        <taxon>Mermithidae</taxon>
        <taxon>Romanomermis</taxon>
    </lineage>
</organism>
<comment type="subcellular location">
    <subcellularLocation>
        <location evidence="1">Cytoplasm</location>
        <location evidence="1">Stress granule</location>
    </subcellularLocation>
</comment>
<reference evidence="8" key="1">
    <citation type="submission" date="2022-11" db="UniProtKB">
        <authorList>
            <consortium name="WormBaseParasite"/>
        </authorList>
    </citation>
    <scope>IDENTIFICATION</scope>
</reference>
<dbReference type="WBParaSite" id="nRc.2.0.1.t18141-RA">
    <property type="protein sequence ID" value="nRc.2.0.1.t18141-RA"/>
    <property type="gene ID" value="nRc.2.0.1.g18141"/>
</dbReference>
<name>A0A915IWH6_ROMCU</name>